<gene>
    <name evidence="2" type="ORF">HHL17_15200</name>
</gene>
<keyword evidence="3" id="KW-1185">Reference proteome</keyword>
<dbReference type="RefSeq" id="WP_169225541.1">
    <property type="nucleotide sequence ID" value="NZ_JABBGC010000001.1"/>
</dbReference>
<protein>
    <submittedName>
        <fullName evidence="2">Crp/Fnr family transcriptional regulator</fullName>
    </submittedName>
</protein>
<evidence type="ECO:0000313" key="3">
    <source>
        <dbReference type="Proteomes" id="UP000583266"/>
    </source>
</evidence>
<dbReference type="SUPFAM" id="SSF51206">
    <property type="entry name" value="cAMP-binding domain-like"/>
    <property type="match status" value="1"/>
</dbReference>
<dbReference type="Pfam" id="PF00027">
    <property type="entry name" value="cNMP_binding"/>
    <property type="match status" value="1"/>
</dbReference>
<evidence type="ECO:0000313" key="2">
    <source>
        <dbReference type="EMBL" id="NML38555.1"/>
    </source>
</evidence>
<organism evidence="2 3">
    <name type="scientific">Chitinophaga fulva</name>
    <dbReference type="NCBI Taxonomy" id="2728842"/>
    <lineage>
        <taxon>Bacteria</taxon>
        <taxon>Pseudomonadati</taxon>
        <taxon>Bacteroidota</taxon>
        <taxon>Chitinophagia</taxon>
        <taxon>Chitinophagales</taxon>
        <taxon>Chitinophagaceae</taxon>
        <taxon>Chitinophaga</taxon>
    </lineage>
</organism>
<feature type="domain" description="Cyclic nucleotide-binding" evidence="1">
    <location>
        <begin position="13"/>
        <end position="113"/>
    </location>
</feature>
<reference evidence="2 3" key="1">
    <citation type="submission" date="2020-04" db="EMBL/GenBank/DDBJ databases">
        <title>Chitinophaga sp. G-6-1-13 sp. nov., isolated from soil.</title>
        <authorList>
            <person name="Dahal R.H."/>
            <person name="Chaudhary D.K."/>
        </authorList>
    </citation>
    <scope>NUCLEOTIDE SEQUENCE [LARGE SCALE GENOMIC DNA]</scope>
    <source>
        <strain evidence="2 3">G-6-1-13</strain>
    </source>
</reference>
<comment type="caution">
    <text evidence="2">The sequence shown here is derived from an EMBL/GenBank/DDBJ whole genome shotgun (WGS) entry which is preliminary data.</text>
</comment>
<accession>A0A848GIY2</accession>
<proteinExistence type="predicted"/>
<dbReference type="Gene3D" id="2.60.120.10">
    <property type="entry name" value="Jelly Rolls"/>
    <property type="match status" value="1"/>
</dbReference>
<sequence>MYEKLISYINAYATKPLDEEEVKVIKDIFVPKKIRKKQYFLQEGEVCKYMGFIVKGAMRMYSVDDKGMEHVLSLYVEDWWAGDRESFVMLTPTVYNIDAWEDTDILTITQARLAEFNSIPALHEMSRKLDEKHAFANMKRLNASNSLPLEQRYADLAERYPDFLQRFPQHIIASYLGVAKETLSRVRSQTSKK</sequence>
<name>A0A848GIY2_9BACT</name>
<dbReference type="InterPro" id="IPR000595">
    <property type="entry name" value="cNMP-bd_dom"/>
</dbReference>
<evidence type="ECO:0000259" key="1">
    <source>
        <dbReference type="PROSITE" id="PS50042"/>
    </source>
</evidence>
<dbReference type="EMBL" id="JABBGC010000001">
    <property type="protein sequence ID" value="NML38555.1"/>
    <property type="molecule type" value="Genomic_DNA"/>
</dbReference>
<dbReference type="PROSITE" id="PS50042">
    <property type="entry name" value="CNMP_BINDING_3"/>
    <property type="match status" value="1"/>
</dbReference>
<dbReference type="AlphaFoldDB" id="A0A848GIY2"/>
<dbReference type="InterPro" id="IPR018490">
    <property type="entry name" value="cNMP-bd_dom_sf"/>
</dbReference>
<dbReference type="Proteomes" id="UP000583266">
    <property type="component" value="Unassembled WGS sequence"/>
</dbReference>
<dbReference type="InterPro" id="IPR014710">
    <property type="entry name" value="RmlC-like_jellyroll"/>
</dbReference>
<dbReference type="CDD" id="cd00038">
    <property type="entry name" value="CAP_ED"/>
    <property type="match status" value="1"/>
</dbReference>